<dbReference type="InParanoid" id="A0A140L2T6"/>
<gene>
    <name evidence="1" type="ORF">AN618_21530</name>
</gene>
<evidence type="ECO:0000313" key="2">
    <source>
        <dbReference type="Proteomes" id="UP000070427"/>
    </source>
</evidence>
<proteinExistence type="predicted"/>
<dbReference type="EMBL" id="LOED01000038">
    <property type="protein sequence ID" value="KXG74861.1"/>
    <property type="molecule type" value="Genomic_DNA"/>
</dbReference>
<accession>A0A140L2T6</accession>
<protein>
    <submittedName>
        <fullName evidence="1">Uncharacterized protein</fullName>
    </submittedName>
</protein>
<name>A0A140L2T6_9FIRM</name>
<sequence>MQGEQLNILDRLPEGDLEANDKLPEGDIVTFSLMPKGDKMEVRVACRFHVDFAAYESVRDEIMFKILEIKKVIREAEARLDV</sequence>
<reference evidence="1 2" key="1">
    <citation type="submission" date="2015-12" db="EMBL/GenBank/DDBJ databases">
        <title>Draft genome sequnece of Fervidicola ferrireducens strain Y170.</title>
        <authorList>
            <person name="Patel B.K."/>
        </authorList>
    </citation>
    <scope>NUCLEOTIDE SEQUENCE [LARGE SCALE GENOMIC DNA]</scope>
    <source>
        <strain evidence="1 2">Y170</strain>
    </source>
</reference>
<organism evidence="1 2">
    <name type="scientific">Fervidicola ferrireducens</name>
    <dbReference type="NCBI Taxonomy" id="520764"/>
    <lineage>
        <taxon>Bacteria</taxon>
        <taxon>Bacillati</taxon>
        <taxon>Bacillota</taxon>
        <taxon>Clostridia</taxon>
        <taxon>Thermosediminibacterales</taxon>
        <taxon>Thermosediminibacteraceae</taxon>
        <taxon>Fervidicola</taxon>
    </lineage>
</organism>
<dbReference type="Proteomes" id="UP000070427">
    <property type="component" value="Unassembled WGS sequence"/>
</dbReference>
<dbReference type="RefSeq" id="WP_066354873.1">
    <property type="nucleotide sequence ID" value="NZ_LOED01000038.1"/>
</dbReference>
<dbReference type="AlphaFoldDB" id="A0A140L2T6"/>
<keyword evidence="2" id="KW-1185">Reference proteome</keyword>
<dbReference type="STRING" id="520764.AN618_21530"/>
<evidence type="ECO:0000313" key="1">
    <source>
        <dbReference type="EMBL" id="KXG74861.1"/>
    </source>
</evidence>
<comment type="caution">
    <text evidence="1">The sequence shown here is derived from an EMBL/GenBank/DDBJ whole genome shotgun (WGS) entry which is preliminary data.</text>
</comment>